<dbReference type="InterPro" id="IPR036388">
    <property type="entry name" value="WH-like_DNA-bd_sf"/>
</dbReference>
<evidence type="ECO:0000256" key="2">
    <source>
        <dbReference type="SAM" id="Coils"/>
    </source>
</evidence>
<keyword evidence="2" id="KW-0175">Coiled coil</keyword>
<dbReference type="GO" id="GO:0003887">
    <property type="term" value="F:DNA-directed DNA polymerase activity"/>
    <property type="evidence" value="ECO:0007669"/>
    <property type="project" value="InterPro"/>
</dbReference>
<evidence type="ECO:0000256" key="1">
    <source>
        <dbReference type="ARBA" id="ARBA00038283"/>
    </source>
</evidence>
<dbReference type="InterPro" id="IPR036390">
    <property type="entry name" value="WH_DNA-bd_sf"/>
</dbReference>
<dbReference type="Gene3D" id="1.10.10.10">
    <property type="entry name" value="Winged helix-like DNA-binding domain superfamily/Winged helix DNA-binding domain"/>
    <property type="match status" value="2"/>
</dbReference>
<dbReference type="EMBL" id="CADCTR010000385">
    <property type="protein sequence ID" value="CAA9236998.1"/>
    <property type="molecule type" value="Genomic_DNA"/>
</dbReference>
<comment type="similarity">
    <text evidence="1">Belongs to the initiator RepB protein family.</text>
</comment>
<reference evidence="4" key="1">
    <citation type="submission" date="2020-02" db="EMBL/GenBank/DDBJ databases">
        <authorList>
            <person name="Meier V. D."/>
        </authorList>
    </citation>
    <scope>NUCLEOTIDE SEQUENCE</scope>
    <source>
        <strain evidence="4">AVDCRST_MAG93</strain>
    </source>
</reference>
<organism evidence="4">
    <name type="scientific">uncultured Chloroflexia bacterium</name>
    <dbReference type="NCBI Taxonomy" id="1672391"/>
    <lineage>
        <taxon>Bacteria</taxon>
        <taxon>Bacillati</taxon>
        <taxon>Chloroflexota</taxon>
        <taxon>Chloroflexia</taxon>
        <taxon>environmental samples</taxon>
    </lineage>
</organism>
<dbReference type="InterPro" id="IPR000525">
    <property type="entry name" value="Initiator_Rep_WH1"/>
</dbReference>
<dbReference type="Pfam" id="PF21205">
    <property type="entry name" value="Rep3_C"/>
    <property type="match status" value="1"/>
</dbReference>
<dbReference type="Pfam" id="PF01051">
    <property type="entry name" value="Rep3_N"/>
    <property type="match status" value="1"/>
</dbReference>
<gene>
    <name evidence="4" type="ORF">AVDCRST_MAG93-1142</name>
</gene>
<protein>
    <recommendedName>
        <fullName evidence="3">Initiator Rep protein WH1 domain-containing protein</fullName>
    </recommendedName>
</protein>
<dbReference type="AlphaFoldDB" id="A0A6J4HZD8"/>
<sequence>MVEAGDRQVMLIRKGNDLINARHELTVNENRLILLTLTQILPSDEDFKPYRLKIADFVDYTSTNNKAMYDRARQITKSLMGKVLEIPQDNGHLQVSFISRARYERGKGYVELSFDPVLKPYLLQLKERYTQYDVRNILPLQSFYSQRIYELLKQYARIGERRMAVDDLREILRLSSAYDHYGSFKKRVILQAQRELGENTDLSFEFIEIKTGRKVTHLHFRIEDRSLLSQRGSTPGEKEPTTTAMVDLLMGEFGLSKEQAEEAVRRHAEDYIVENLKVVRKRFRAGLVKNVTPYTLKALEKDFRIKASTLEQEQTTALNEAKEALRAEEDARAAEEALLQGFDDARSAALTLATADLGAEELVGEFELFIKKHHRFAYDYVRKHEGDLLDNLDHAMIRPLYHQFLARRLLPNEFHSIEAWRAE</sequence>
<dbReference type="GO" id="GO:0006270">
    <property type="term" value="P:DNA replication initiation"/>
    <property type="evidence" value="ECO:0007669"/>
    <property type="project" value="InterPro"/>
</dbReference>
<accession>A0A6J4HZD8</accession>
<evidence type="ECO:0000259" key="3">
    <source>
        <dbReference type="Pfam" id="PF01051"/>
    </source>
</evidence>
<name>A0A6J4HZD8_9CHLR</name>
<evidence type="ECO:0000313" key="4">
    <source>
        <dbReference type="EMBL" id="CAA9236998.1"/>
    </source>
</evidence>
<feature type="domain" description="Initiator Rep protein WH1" evidence="3">
    <location>
        <begin position="12"/>
        <end position="153"/>
    </location>
</feature>
<proteinExistence type="inferred from homology"/>
<dbReference type="SUPFAM" id="SSF46785">
    <property type="entry name" value="Winged helix' DNA-binding domain"/>
    <property type="match status" value="2"/>
</dbReference>
<feature type="coiled-coil region" evidence="2">
    <location>
        <begin position="311"/>
        <end position="338"/>
    </location>
</feature>